<feature type="transmembrane region" description="Helical" evidence="1">
    <location>
        <begin position="399"/>
        <end position="421"/>
    </location>
</feature>
<dbReference type="AlphaFoldDB" id="A0A1H7F5G4"/>
<protein>
    <submittedName>
        <fullName evidence="3">HD domain-containing protein</fullName>
    </submittedName>
</protein>
<dbReference type="Gene3D" id="6.10.340.10">
    <property type="match status" value="1"/>
</dbReference>
<dbReference type="PROSITE" id="PS51832">
    <property type="entry name" value="HD_GYP"/>
    <property type="match status" value="1"/>
</dbReference>
<proteinExistence type="predicted"/>
<feature type="transmembrane region" description="Helical" evidence="1">
    <location>
        <begin position="149"/>
        <end position="176"/>
    </location>
</feature>
<dbReference type="RefSeq" id="WP_074788748.1">
    <property type="nucleotide sequence ID" value="NZ_FNZX01000003.1"/>
</dbReference>
<feature type="transmembrane region" description="Helical" evidence="1">
    <location>
        <begin position="38"/>
        <end position="62"/>
    </location>
</feature>
<dbReference type="SUPFAM" id="SSF109604">
    <property type="entry name" value="HD-domain/PDEase-like"/>
    <property type="match status" value="1"/>
</dbReference>
<accession>A0A1H7F5G4</accession>
<dbReference type="InterPro" id="IPR037522">
    <property type="entry name" value="HD_GYP_dom"/>
</dbReference>
<dbReference type="PANTHER" id="PTHR45228:SF5">
    <property type="entry name" value="CYCLIC DI-GMP PHOSPHODIESTERASE VC_1348-RELATED"/>
    <property type="match status" value="1"/>
</dbReference>
<reference evidence="4" key="1">
    <citation type="submission" date="2016-10" db="EMBL/GenBank/DDBJ databases">
        <authorList>
            <person name="Varghese N."/>
        </authorList>
    </citation>
    <scope>NUCLEOTIDE SEQUENCE [LARGE SCALE GENOMIC DNA]</scope>
    <source>
        <strain evidence="4">ACV-9</strain>
    </source>
</reference>
<feature type="transmembrane region" description="Helical" evidence="1">
    <location>
        <begin position="220"/>
        <end position="244"/>
    </location>
</feature>
<dbReference type="Gene3D" id="1.10.1760.20">
    <property type="match status" value="1"/>
</dbReference>
<keyword evidence="1" id="KW-1133">Transmembrane helix</keyword>
<dbReference type="PANTHER" id="PTHR45228">
    <property type="entry name" value="CYCLIC DI-GMP PHOSPHODIESTERASE TM_0186-RELATED"/>
    <property type="match status" value="1"/>
</dbReference>
<dbReference type="InterPro" id="IPR003607">
    <property type="entry name" value="HD/PDEase_dom"/>
</dbReference>
<feature type="transmembrane region" description="Helical" evidence="1">
    <location>
        <begin position="12"/>
        <end position="31"/>
    </location>
</feature>
<evidence type="ECO:0000313" key="3">
    <source>
        <dbReference type="EMBL" id="SEK19532.1"/>
    </source>
</evidence>
<feature type="transmembrane region" description="Helical" evidence="1">
    <location>
        <begin position="74"/>
        <end position="92"/>
    </location>
</feature>
<feature type="transmembrane region" description="Helical" evidence="1">
    <location>
        <begin position="104"/>
        <end position="129"/>
    </location>
</feature>
<keyword evidence="1" id="KW-0812">Transmembrane</keyword>
<feature type="domain" description="HD-GYP" evidence="2">
    <location>
        <begin position="496"/>
        <end position="706"/>
    </location>
</feature>
<dbReference type="CDD" id="cd00077">
    <property type="entry name" value="HDc"/>
    <property type="match status" value="1"/>
</dbReference>
<organism evidence="3 4">
    <name type="scientific">Pseudobutyrivibrio ruminis</name>
    <dbReference type="NCBI Taxonomy" id="46206"/>
    <lineage>
        <taxon>Bacteria</taxon>
        <taxon>Bacillati</taxon>
        <taxon>Bacillota</taxon>
        <taxon>Clostridia</taxon>
        <taxon>Lachnospirales</taxon>
        <taxon>Lachnospiraceae</taxon>
        <taxon>Pseudobutyrivibrio</taxon>
    </lineage>
</organism>
<keyword evidence="1" id="KW-0472">Membrane</keyword>
<dbReference type="Pfam" id="PF13487">
    <property type="entry name" value="HD_5"/>
    <property type="match status" value="1"/>
</dbReference>
<dbReference type="SMART" id="SM00471">
    <property type="entry name" value="HDc"/>
    <property type="match status" value="1"/>
</dbReference>
<name>A0A1H7F5G4_9FIRM</name>
<keyword evidence="4" id="KW-1185">Reference proteome</keyword>
<dbReference type="InterPro" id="IPR052020">
    <property type="entry name" value="Cyclic_di-GMP/3'3'-cGAMP_PDE"/>
</dbReference>
<dbReference type="EMBL" id="FNZX01000003">
    <property type="protein sequence ID" value="SEK19532.1"/>
    <property type="molecule type" value="Genomic_DNA"/>
</dbReference>
<evidence type="ECO:0000259" key="2">
    <source>
        <dbReference type="PROSITE" id="PS51832"/>
    </source>
</evidence>
<evidence type="ECO:0000256" key="1">
    <source>
        <dbReference type="SAM" id="Phobius"/>
    </source>
</evidence>
<dbReference type="Proteomes" id="UP000182321">
    <property type="component" value="Unassembled WGS sequence"/>
</dbReference>
<dbReference type="Gene3D" id="1.10.3210.10">
    <property type="entry name" value="Hypothetical protein af1432"/>
    <property type="match status" value="1"/>
</dbReference>
<gene>
    <name evidence="3" type="ORF">SAMN02910377_00246</name>
</gene>
<sequence>MKKKVERSVILNYVAMFGGVFLNFALSFLLYKVELPMYFDSIGTIGVAAVCGMLPGFLVAVFTNLICSLYNPFAIYYAILSVLMAGVTAVFVHRKYFKKKYMYLVFILILALIAGGLGSIIQLLLLGQPQYVEVSHLSEYMATRFGLNYYIWFFIVNTCLNIVDKGMSVWVVFFVLRLIPEKKLEGIWDIGWHQRPLTPVEMKRIKLSSKKNGGKLQKRISIMLVMTAFTMTIIMGVISMHLFYTNAKERYIANATGAAKMASNVINTDRLDAYAKKGHELGDYIEIENALYDIRSNFEGVEYLYIVRIREDGCQFIFDLATDTEEPYAPGEIVPFDAAFEQYLPALFAGEEIAPIESNEKFGWVVTKYYPVKDYSGSTVCYACADVKMDYVSDYFKGYVIKVVLIFSGFFLLILAFGMWLSRYFLVYPINSMAACTNDFMSDDDNQTALEENVRKIKALDIHTGDEIENLYRTLCTMTESTSEKMKDVRQQAKAINQMQTGLIITMADLVENRDSDTGYHIQKTADYVKIILAGLKKKGYYSKKLTPKFIADVEMSAPLHDIGKINIPDAVLNKPGKLTDEEYEIMKTHTTAGKAIMEKAISTVRGESYLKEARNMAAYHHEKWDGSGYPEGLKGEVIPLSARIMAVADVFDALTARRVYKDPMPFEKAMDIIVKDSGTHFDPKCVEVFVEAEKEVRRVLKKYQE</sequence>
<evidence type="ECO:0000313" key="4">
    <source>
        <dbReference type="Proteomes" id="UP000182321"/>
    </source>
</evidence>